<dbReference type="STRING" id="5722.A2F6Y8"/>
<dbReference type="Proteomes" id="UP000001542">
    <property type="component" value="Unassembled WGS sequence"/>
</dbReference>
<dbReference type="eggNOG" id="KOG1474">
    <property type="taxonomic scope" value="Eukaryota"/>
</dbReference>
<dbReference type="SMART" id="SM00297">
    <property type="entry name" value="BROMO"/>
    <property type="match status" value="1"/>
</dbReference>
<evidence type="ECO:0000259" key="3">
    <source>
        <dbReference type="PROSITE" id="PS50014"/>
    </source>
</evidence>
<dbReference type="InParanoid" id="A2F6Y8"/>
<name>A2F6Y8_TRIV3</name>
<dbReference type="KEGG" id="tva:4757155"/>
<dbReference type="InterPro" id="IPR001487">
    <property type="entry name" value="Bromodomain"/>
</dbReference>
<dbReference type="PROSITE" id="PS50014">
    <property type="entry name" value="BROMODOMAIN_2"/>
    <property type="match status" value="1"/>
</dbReference>
<reference evidence="4" key="2">
    <citation type="journal article" date="2007" name="Science">
        <title>Draft genome sequence of the sexually transmitted pathogen Trichomonas vaginalis.</title>
        <authorList>
            <person name="Carlton J.M."/>
            <person name="Hirt R.P."/>
            <person name="Silva J.C."/>
            <person name="Delcher A.L."/>
            <person name="Schatz M."/>
            <person name="Zhao Q."/>
            <person name="Wortman J.R."/>
            <person name="Bidwell S.L."/>
            <person name="Alsmark U.C.M."/>
            <person name="Besteiro S."/>
            <person name="Sicheritz-Ponten T."/>
            <person name="Noel C.J."/>
            <person name="Dacks J.B."/>
            <person name="Foster P.G."/>
            <person name="Simillion C."/>
            <person name="Van de Peer Y."/>
            <person name="Miranda-Saavedra D."/>
            <person name="Barton G.J."/>
            <person name="Westrop G.D."/>
            <person name="Mueller S."/>
            <person name="Dessi D."/>
            <person name="Fiori P.L."/>
            <person name="Ren Q."/>
            <person name="Paulsen I."/>
            <person name="Zhang H."/>
            <person name="Bastida-Corcuera F.D."/>
            <person name="Simoes-Barbosa A."/>
            <person name="Brown M.T."/>
            <person name="Hayes R.D."/>
            <person name="Mukherjee M."/>
            <person name="Okumura C.Y."/>
            <person name="Schneider R."/>
            <person name="Smith A.J."/>
            <person name="Vanacova S."/>
            <person name="Villalvazo M."/>
            <person name="Haas B.J."/>
            <person name="Pertea M."/>
            <person name="Feldblyum T.V."/>
            <person name="Utterback T.R."/>
            <person name="Shu C.L."/>
            <person name="Osoegawa K."/>
            <person name="de Jong P.J."/>
            <person name="Hrdy I."/>
            <person name="Horvathova L."/>
            <person name="Zubacova Z."/>
            <person name="Dolezal P."/>
            <person name="Malik S.B."/>
            <person name="Logsdon J.M. Jr."/>
            <person name="Henze K."/>
            <person name="Gupta A."/>
            <person name="Wang C.C."/>
            <person name="Dunne R.L."/>
            <person name="Upcroft J.A."/>
            <person name="Upcroft P."/>
            <person name="White O."/>
            <person name="Salzberg S.L."/>
            <person name="Tang P."/>
            <person name="Chiu C.-H."/>
            <person name="Lee Y.-S."/>
            <person name="Embley T.M."/>
            <person name="Coombs G.H."/>
            <person name="Mottram J.C."/>
            <person name="Tachezy J."/>
            <person name="Fraser-Liggett C.M."/>
            <person name="Johnson P.J."/>
        </authorList>
    </citation>
    <scope>NUCLEOTIDE SEQUENCE [LARGE SCALE GENOMIC DNA]</scope>
    <source>
        <strain evidence="4">G3</strain>
    </source>
</reference>
<sequence>MGKNDKPQTATLTQTQTDACLKITREIFDLPIATYFRAPVNTAEFPNYKVKKPMDLGTVIQRLDEQKYKNVDQWRNDMKLIWDNAKDFNSPDSIVHSVALELKQYFERKSDRIPKNEMEAWQFELQACHGKIQEIMALRPTPRPKLVLRRNSTNIGE</sequence>
<reference evidence="4" key="1">
    <citation type="submission" date="2006-10" db="EMBL/GenBank/DDBJ databases">
        <authorList>
            <person name="Amadeo P."/>
            <person name="Zhao Q."/>
            <person name="Wortman J."/>
            <person name="Fraser-Liggett C."/>
            <person name="Carlton J."/>
        </authorList>
    </citation>
    <scope>NUCLEOTIDE SEQUENCE</scope>
    <source>
        <strain evidence="4">G3</strain>
    </source>
</reference>
<dbReference type="SUPFAM" id="SSF47370">
    <property type="entry name" value="Bromodomain"/>
    <property type="match status" value="1"/>
</dbReference>
<evidence type="ECO:0000256" key="2">
    <source>
        <dbReference type="PROSITE-ProRule" id="PRU00035"/>
    </source>
</evidence>
<organism evidence="4 5">
    <name type="scientific">Trichomonas vaginalis (strain ATCC PRA-98 / G3)</name>
    <dbReference type="NCBI Taxonomy" id="412133"/>
    <lineage>
        <taxon>Eukaryota</taxon>
        <taxon>Metamonada</taxon>
        <taxon>Parabasalia</taxon>
        <taxon>Trichomonadida</taxon>
        <taxon>Trichomonadidae</taxon>
        <taxon>Trichomonas</taxon>
    </lineage>
</organism>
<evidence type="ECO:0000256" key="1">
    <source>
        <dbReference type="ARBA" id="ARBA00023117"/>
    </source>
</evidence>
<accession>A2F6Y8</accession>
<evidence type="ECO:0000313" key="5">
    <source>
        <dbReference type="Proteomes" id="UP000001542"/>
    </source>
</evidence>
<dbReference type="VEuPathDB" id="TrichDB:TVAG_182060"/>
<dbReference type="PRINTS" id="PR00503">
    <property type="entry name" value="BROMODOMAIN"/>
</dbReference>
<dbReference type="RefSeq" id="XP_001312279.1">
    <property type="nucleotide sequence ID" value="XM_001312278.1"/>
</dbReference>
<protein>
    <submittedName>
        <fullName evidence="4">Bromodomain containing protein</fullName>
    </submittedName>
</protein>
<dbReference type="Gene3D" id="1.20.920.10">
    <property type="entry name" value="Bromodomain-like"/>
    <property type="match status" value="1"/>
</dbReference>
<feature type="domain" description="Bromo" evidence="3">
    <location>
        <begin position="28"/>
        <end position="96"/>
    </location>
</feature>
<proteinExistence type="predicted"/>
<dbReference type="PANTHER" id="PTHR22880">
    <property type="entry name" value="FALZ-RELATED BROMODOMAIN-CONTAINING PROTEINS"/>
    <property type="match status" value="1"/>
</dbReference>
<dbReference type="VEuPathDB" id="TrichDB:TVAGG3_0007260"/>
<dbReference type="InterPro" id="IPR036427">
    <property type="entry name" value="Bromodomain-like_sf"/>
</dbReference>
<keyword evidence="5" id="KW-1185">Reference proteome</keyword>
<gene>
    <name evidence="4" type="ORF">TVAG_182060</name>
</gene>
<dbReference type="EMBL" id="DS113641">
    <property type="protein sequence ID" value="EAX99349.1"/>
    <property type="molecule type" value="Genomic_DNA"/>
</dbReference>
<dbReference type="OrthoDB" id="10260481at2759"/>
<dbReference type="InterPro" id="IPR050935">
    <property type="entry name" value="Bromo_chromatin_reader"/>
</dbReference>
<keyword evidence="1 2" id="KW-0103">Bromodomain</keyword>
<dbReference type="SMR" id="A2F6Y8"/>
<dbReference type="PANTHER" id="PTHR22880:SF225">
    <property type="entry name" value="BROMODOMAIN-CONTAINING PROTEIN BET-1-RELATED"/>
    <property type="match status" value="1"/>
</dbReference>
<evidence type="ECO:0000313" key="4">
    <source>
        <dbReference type="EMBL" id="EAX99349.1"/>
    </source>
</evidence>
<dbReference type="AlphaFoldDB" id="A2F6Y8"/>
<dbReference type="CDD" id="cd04369">
    <property type="entry name" value="Bromodomain"/>
    <property type="match status" value="1"/>
</dbReference>
<dbReference type="Pfam" id="PF00439">
    <property type="entry name" value="Bromodomain"/>
    <property type="match status" value="1"/>
</dbReference>